<dbReference type="PANTHER" id="PTHR22674:SF6">
    <property type="entry name" value="NTPASE KAP FAMILY P-LOOP DOMAIN-CONTAINING PROTEIN 1"/>
    <property type="match status" value="1"/>
</dbReference>
<comment type="caution">
    <text evidence="2">The sequence shown here is derived from an EMBL/GenBank/DDBJ whole genome shotgun (WGS) entry which is preliminary data.</text>
</comment>
<dbReference type="InterPro" id="IPR027417">
    <property type="entry name" value="P-loop_NTPase"/>
</dbReference>
<dbReference type="Pfam" id="PF07693">
    <property type="entry name" value="KAP_NTPase"/>
    <property type="match status" value="1"/>
</dbReference>
<gene>
    <name evidence="2" type="ORF">S01H1_32202</name>
</gene>
<dbReference type="PANTHER" id="PTHR22674">
    <property type="entry name" value="NTPASE, KAP FAMILY P-LOOP DOMAIN-CONTAINING 1"/>
    <property type="match status" value="1"/>
</dbReference>
<feature type="domain" description="KAP NTPase" evidence="1">
    <location>
        <begin position="23"/>
        <end position="214"/>
    </location>
</feature>
<protein>
    <recommendedName>
        <fullName evidence="1">KAP NTPase domain-containing protein</fullName>
    </recommendedName>
</protein>
<dbReference type="AlphaFoldDB" id="X0TRN8"/>
<accession>X0TRN8</accession>
<dbReference type="InterPro" id="IPR052754">
    <property type="entry name" value="NTPase_KAP_P-loop"/>
</dbReference>
<proteinExistence type="predicted"/>
<reference evidence="2" key="1">
    <citation type="journal article" date="2014" name="Front. Microbiol.">
        <title>High frequency of phylogenetically diverse reductive dehalogenase-homologous genes in deep subseafloor sedimentary metagenomes.</title>
        <authorList>
            <person name="Kawai M."/>
            <person name="Futagami T."/>
            <person name="Toyoda A."/>
            <person name="Takaki Y."/>
            <person name="Nishi S."/>
            <person name="Hori S."/>
            <person name="Arai W."/>
            <person name="Tsubouchi T."/>
            <person name="Morono Y."/>
            <person name="Uchiyama I."/>
            <person name="Ito T."/>
            <person name="Fujiyama A."/>
            <person name="Inagaki F."/>
            <person name="Takami H."/>
        </authorList>
    </citation>
    <scope>NUCLEOTIDE SEQUENCE</scope>
    <source>
        <strain evidence="2">Expedition CK06-06</strain>
    </source>
</reference>
<name>X0TRN8_9ZZZZ</name>
<dbReference type="SUPFAM" id="SSF52540">
    <property type="entry name" value="P-loop containing nucleoside triphosphate hydrolases"/>
    <property type="match status" value="1"/>
</dbReference>
<dbReference type="InterPro" id="IPR011646">
    <property type="entry name" value="KAP_P-loop"/>
</dbReference>
<feature type="non-terminal residue" evidence="2">
    <location>
        <position position="233"/>
    </location>
</feature>
<evidence type="ECO:0000313" key="2">
    <source>
        <dbReference type="EMBL" id="GAF96238.1"/>
    </source>
</evidence>
<dbReference type="EMBL" id="BARS01019924">
    <property type="protein sequence ID" value="GAF96238.1"/>
    <property type="molecule type" value="Genomic_DNA"/>
</dbReference>
<organism evidence="2">
    <name type="scientific">marine sediment metagenome</name>
    <dbReference type="NCBI Taxonomy" id="412755"/>
    <lineage>
        <taxon>unclassified sequences</taxon>
        <taxon>metagenomes</taxon>
        <taxon>ecological metagenomes</taxon>
    </lineage>
</organism>
<sequence length="233" mass="26545">MLLPLLDTLSEHLKQEATHWHELNDTIKRLSTSIFAAMTLKLPVVEFDGHKVSERWQNAQEIKSDYFGWLSELQKALDDARSDDPDRRIVILIDDLDRCLPHKVVEVLESIKVMLDVSGFIFILALDEQLVEQAIKSYYGENYGIDGKDYIKKLVQVEFRLPPLRTQDVMNYTQILQQRIGPIDEELPVALARVVPIVVGDNPREVKRFINGVLLAMAVMGDVGITVPVNLQV</sequence>
<evidence type="ECO:0000259" key="1">
    <source>
        <dbReference type="Pfam" id="PF07693"/>
    </source>
</evidence>